<reference evidence="2 3" key="1">
    <citation type="journal article" date="2018" name="Appl. Microbiol. Biotechnol.">
        <title>Co-cultivation of the strictly anaerobic methanogen Methanosarcina barkeri with aerobic methanotrophs in an oxygen-limited membrane bioreactor.</title>
        <authorList>
            <person name="In 't Zandt M.H."/>
            <person name="van den Bosch T.J.M."/>
            <person name="Rijkers R."/>
            <person name="van Kessel M.A.H.J."/>
            <person name="Jetten M.S.M."/>
            <person name="Welte C.U."/>
        </authorList>
    </citation>
    <scope>NUCLEOTIDE SEQUENCE [LARGE SCALE GENOMIC DNA]</scope>
    <source>
        <strain evidence="2 3">DSM 17706</strain>
    </source>
</reference>
<dbReference type="OrthoDB" id="7375506at2"/>
<dbReference type="EMBL" id="PUIV01000001">
    <property type="protein sequence ID" value="PWB95814.1"/>
    <property type="molecule type" value="Genomic_DNA"/>
</dbReference>
<sequence>MTERAPEILSHETQHHGVLSFLLRQWPYFAMLGLALFGVAYTSMTRQGMTTYWIVLAPIFGLISIAAGWPEAENAEEKWRLVRTQILHWGAVLAAMCLIFIGDVKQMMNSDSSALTVLTVLALGSFTAGIHAEAWRVSLVGLLLGLAVPAIAWLEESTLLILLIVAVIAVFAAFVLLRDRRPSLT</sequence>
<name>A0A2U1SW14_METSR</name>
<keyword evidence="3" id="KW-1185">Reference proteome</keyword>
<keyword evidence="1" id="KW-0812">Transmembrane</keyword>
<proteinExistence type="predicted"/>
<feature type="transmembrane region" description="Helical" evidence="1">
    <location>
        <begin position="81"/>
        <end position="101"/>
    </location>
</feature>
<dbReference type="AlphaFoldDB" id="A0A2U1SW14"/>
<comment type="caution">
    <text evidence="2">The sequence shown here is derived from an EMBL/GenBank/DDBJ whole genome shotgun (WGS) entry which is preliminary data.</text>
</comment>
<accession>A0A2U1SW14</accession>
<dbReference type="RefSeq" id="WP_108915487.1">
    <property type="nucleotide sequence ID" value="NZ_BGJY01000001.1"/>
</dbReference>
<feature type="transmembrane region" description="Helical" evidence="1">
    <location>
        <begin position="160"/>
        <end position="177"/>
    </location>
</feature>
<evidence type="ECO:0000313" key="2">
    <source>
        <dbReference type="EMBL" id="PWB95814.1"/>
    </source>
</evidence>
<feature type="transmembrane region" description="Helical" evidence="1">
    <location>
        <begin position="113"/>
        <end position="130"/>
    </location>
</feature>
<evidence type="ECO:0000313" key="3">
    <source>
        <dbReference type="Proteomes" id="UP000245137"/>
    </source>
</evidence>
<organism evidence="2 3">
    <name type="scientific">Methylosinus sporium</name>
    <dbReference type="NCBI Taxonomy" id="428"/>
    <lineage>
        <taxon>Bacteria</taxon>
        <taxon>Pseudomonadati</taxon>
        <taxon>Pseudomonadota</taxon>
        <taxon>Alphaproteobacteria</taxon>
        <taxon>Hyphomicrobiales</taxon>
        <taxon>Methylocystaceae</taxon>
        <taxon>Methylosinus</taxon>
    </lineage>
</organism>
<feature type="transmembrane region" description="Helical" evidence="1">
    <location>
        <begin position="26"/>
        <end position="44"/>
    </location>
</feature>
<feature type="transmembrane region" description="Helical" evidence="1">
    <location>
        <begin position="50"/>
        <end position="69"/>
    </location>
</feature>
<dbReference type="Proteomes" id="UP000245137">
    <property type="component" value="Unassembled WGS sequence"/>
</dbReference>
<evidence type="ECO:0000256" key="1">
    <source>
        <dbReference type="SAM" id="Phobius"/>
    </source>
</evidence>
<protein>
    <submittedName>
        <fullName evidence="2">Uncharacterized protein</fullName>
    </submittedName>
</protein>
<keyword evidence="1" id="KW-1133">Transmembrane helix</keyword>
<keyword evidence="1" id="KW-0472">Membrane</keyword>
<feature type="transmembrane region" description="Helical" evidence="1">
    <location>
        <begin position="137"/>
        <end position="154"/>
    </location>
</feature>
<gene>
    <name evidence="2" type="ORF">C5689_01565</name>
</gene>